<reference evidence="2 3" key="1">
    <citation type="submission" date="2020-03" db="EMBL/GenBank/DDBJ databases">
        <title>Roseomonas stagni sp. nov., isolated from pond water in Japan.</title>
        <authorList>
            <person name="Furuhata K."/>
            <person name="Miyamoto H."/>
            <person name="Goto K."/>
        </authorList>
    </citation>
    <scope>NUCLEOTIDE SEQUENCE [LARGE SCALE GENOMIC DNA]</scope>
    <source>
        <strain evidence="2 3">PeD5</strain>
    </source>
</reference>
<comment type="caution">
    <text evidence="2">The sequence shown here is derived from an EMBL/GenBank/DDBJ whole genome shotgun (WGS) entry which is preliminary data.</text>
</comment>
<evidence type="ECO:0000313" key="3">
    <source>
        <dbReference type="Proteomes" id="UP000475385"/>
    </source>
</evidence>
<keyword evidence="1" id="KW-0472">Membrane</keyword>
<feature type="transmembrane region" description="Helical" evidence="1">
    <location>
        <begin position="80"/>
        <end position="99"/>
    </location>
</feature>
<sequence>MHHTPTPGAKPDLLDGLRDLVVAIAGVVMAFLILAEAKWFGLPGPVAQVIALALLAIIPAMIMIALPLKVLKLGCRRDALLPFAIVHAVAIAVSVPALLGPGLPTVLMTFMPAIGALLLVALNAALALSVWWPAFLVARITGRRRPALLLAAALLAALSIPPGLASRLVAEREAVALRAEDVAGRVEGAAPRRLEIAVASVAERGAPQPFLDARCDALCEGLLRSGQVDRLRITWQAPDAPPRSAIYAAAAPETCRAGRPCVATIEEADWAPSPRVSVTETTLPGPRAGDRRGSRLMTRFEVTLPDEGGDHLAARSTMLRASVVTIPALVDYNWPDHQTAVVGVSRIHRLMNPTGVRDILLNTLGYDVPPDERPS</sequence>
<dbReference type="Proteomes" id="UP000475385">
    <property type="component" value="Unassembled WGS sequence"/>
</dbReference>
<feature type="transmembrane region" description="Helical" evidence="1">
    <location>
        <begin position="20"/>
        <end position="40"/>
    </location>
</feature>
<keyword evidence="1" id="KW-1133">Transmembrane helix</keyword>
<keyword evidence="1" id="KW-0812">Transmembrane</keyword>
<feature type="transmembrane region" description="Helical" evidence="1">
    <location>
        <begin position="111"/>
        <end position="135"/>
    </location>
</feature>
<accession>A0A6M1LFH7</accession>
<evidence type="ECO:0000313" key="2">
    <source>
        <dbReference type="EMBL" id="NGM18892.1"/>
    </source>
</evidence>
<evidence type="ECO:0000256" key="1">
    <source>
        <dbReference type="SAM" id="Phobius"/>
    </source>
</evidence>
<organism evidence="2 3">
    <name type="scientific">Falsiroseomonas algicola</name>
    <dbReference type="NCBI Taxonomy" id="2716930"/>
    <lineage>
        <taxon>Bacteria</taxon>
        <taxon>Pseudomonadati</taxon>
        <taxon>Pseudomonadota</taxon>
        <taxon>Alphaproteobacteria</taxon>
        <taxon>Acetobacterales</taxon>
        <taxon>Roseomonadaceae</taxon>
        <taxon>Falsiroseomonas</taxon>
    </lineage>
</organism>
<keyword evidence="3" id="KW-1185">Reference proteome</keyword>
<dbReference type="RefSeq" id="WP_164692755.1">
    <property type="nucleotide sequence ID" value="NZ_JAAIKB010000001.1"/>
</dbReference>
<protein>
    <submittedName>
        <fullName evidence="2">Uncharacterized protein</fullName>
    </submittedName>
</protein>
<feature type="transmembrane region" description="Helical" evidence="1">
    <location>
        <begin position="46"/>
        <end position="68"/>
    </location>
</feature>
<feature type="transmembrane region" description="Helical" evidence="1">
    <location>
        <begin position="147"/>
        <end position="165"/>
    </location>
</feature>
<gene>
    <name evidence="2" type="ORF">G3576_02625</name>
</gene>
<name>A0A6M1LFH7_9PROT</name>
<dbReference type="AlphaFoldDB" id="A0A6M1LFH7"/>
<proteinExistence type="predicted"/>
<dbReference type="EMBL" id="JAAIKB010000001">
    <property type="protein sequence ID" value="NGM18892.1"/>
    <property type="molecule type" value="Genomic_DNA"/>
</dbReference>